<evidence type="ECO:0000313" key="4">
    <source>
        <dbReference type="Proteomes" id="UP001396898"/>
    </source>
</evidence>
<evidence type="ECO:0000313" key="3">
    <source>
        <dbReference type="EMBL" id="KAK7999179.1"/>
    </source>
</evidence>
<gene>
    <name evidence="3" type="ORF">PG991_014854</name>
</gene>
<feature type="region of interest" description="Disordered" evidence="1">
    <location>
        <begin position="127"/>
        <end position="154"/>
    </location>
</feature>
<sequence>MELTPVIAKSLAPTAILLLSVPNLGAAAMALARKDGLVRDRAVGKFNIPIEEIVQLCPNPDFQAIDNTVPCLNYTDPATPKGYGQRDTCISLEGSPLHVGSPQGISSVQIYGDLNCTLYKTNDCEPDEPSNGYVIPSTGESRLSAGDGPDDPNAIDDKTVAFRCRVPGGSPTWKYGHPPGALLA</sequence>
<dbReference type="Proteomes" id="UP001396898">
    <property type="component" value="Unassembled WGS sequence"/>
</dbReference>
<dbReference type="EMBL" id="JAQQWI010000019">
    <property type="protein sequence ID" value="KAK7999179.1"/>
    <property type="molecule type" value="Genomic_DNA"/>
</dbReference>
<feature type="chain" id="PRO_5046971391" evidence="2">
    <location>
        <begin position="28"/>
        <end position="184"/>
    </location>
</feature>
<organism evidence="3 4">
    <name type="scientific">Apiospora marii</name>
    <dbReference type="NCBI Taxonomy" id="335849"/>
    <lineage>
        <taxon>Eukaryota</taxon>
        <taxon>Fungi</taxon>
        <taxon>Dikarya</taxon>
        <taxon>Ascomycota</taxon>
        <taxon>Pezizomycotina</taxon>
        <taxon>Sordariomycetes</taxon>
        <taxon>Xylariomycetidae</taxon>
        <taxon>Amphisphaeriales</taxon>
        <taxon>Apiosporaceae</taxon>
        <taxon>Apiospora</taxon>
    </lineage>
</organism>
<evidence type="ECO:0000256" key="1">
    <source>
        <dbReference type="SAM" id="MobiDB-lite"/>
    </source>
</evidence>
<keyword evidence="2" id="KW-0732">Signal</keyword>
<proteinExistence type="predicted"/>
<keyword evidence="4" id="KW-1185">Reference proteome</keyword>
<name>A0ABR1R4R1_9PEZI</name>
<comment type="caution">
    <text evidence="3">The sequence shown here is derived from an EMBL/GenBank/DDBJ whole genome shotgun (WGS) entry which is preliminary data.</text>
</comment>
<reference evidence="3 4" key="1">
    <citation type="submission" date="2023-01" db="EMBL/GenBank/DDBJ databases">
        <title>Analysis of 21 Apiospora genomes using comparative genomics revels a genus with tremendous synthesis potential of carbohydrate active enzymes and secondary metabolites.</title>
        <authorList>
            <person name="Sorensen T."/>
        </authorList>
    </citation>
    <scope>NUCLEOTIDE SEQUENCE [LARGE SCALE GENOMIC DNA]</scope>
    <source>
        <strain evidence="3 4">CBS 20057</strain>
    </source>
</reference>
<accession>A0ABR1R4R1</accession>
<evidence type="ECO:0000256" key="2">
    <source>
        <dbReference type="SAM" id="SignalP"/>
    </source>
</evidence>
<feature type="signal peptide" evidence="2">
    <location>
        <begin position="1"/>
        <end position="27"/>
    </location>
</feature>
<protein>
    <submittedName>
        <fullName evidence="3">Uncharacterized protein</fullName>
    </submittedName>
</protein>